<dbReference type="PANTHER" id="PTHR36150:SF1">
    <property type="entry name" value="DNA GYRASE INHIBITOR YACG"/>
    <property type="match status" value="1"/>
</dbReference>
<keyword evidence="1 3" id="KW-0479">Metal-binding</keyword>
<keyword evidence="5" id="KW-1185">Reference proteome</keyword>
<comment type="similarity">
    <text evidence="3">Belongs to the DNA gyrase inhibitor YacG family.</text>
</comment>
<name>A0A0U1NPW7_9RHOB</name>
<dbReference type="Gene3D" id="3.30.50.10">
    <property type="entry name" value="Erythroid Transcription Factor GATA-1, subunit A"/>
    <property type="match status" value="1"/>
</dbReference>
<dbReference type="InterPro" id="IPR013088">
    <property type="entry name" value="Znf_NHR/GATA"/>
</dbReference>
<feature type="binding site" evidence="3">
    <location>
        <position position="18"/>
    </location>
    <ligand>
        <name>Zn(2+)</name>
        <dbReference type="ChEBI" id="CHEBI:29105"/>
    </ligand>
</feature>
<comment type="cofactor">
    <cofactor evidence="3">
        <name>Zn(2+)</name>
        <dbReference type="ChEBI" id="CHEBI:29105"/>
    </cofactor>
    <text evidence="3">Binds 1 zinc ion.</text>
</comment>
<dbReference type="Proteomes" id="UP000048949">
    <property type="component" value="Unassembled WGS sequence"/>
</dbReference>
<evidence type="ECO:0000256" key="1">
    <source>
        <dbReference type="ARBA" id="ARBA00022723"/>
    </source>
</evidence>
<dbReference type="GO" id="GO:0008270">
    <property type="term" value="F:zinc ion binding"/>
    <property type="evidence" value="ECO:0007669"/>
    <property type="project" value="UniProtKB-UniRule"/>
</dbReference>
<dbReference type="RefSeq" id="WP_048600112.1">
    <property type="nucleotide sequence ID" value="NZ_CBFHGK010000035.1"/>
</dbReference>
<sequence length="64" mass="7098">MPCPICKRDADKSYKPFCSKRCADIDLAKWLGGDYAIASTDPDDVDQIVDALEIEAERAAKNIH</sequence>
<dbReference type="GO" id="GO:0006355">
    <property type="term" value="P:regulation of DNA-templated transcription"/>
    <property type="evidence" value="ECO:0007669"/>
    <property type="project" value="InterPro"/>
</dbReference>
<dbReference type="GO" id="GO:0008657">
    <property type="term" value="F:DNA topoisomerase type II (double strand cut, ATP-hydrolyzing) inhibitor activity"/>
    <property type="evidence" value="ECO:0007669"/>
    <property type="project" value="UniProtKB-UniRule"/>
</dbReference>
<dbReference type="EMBL" id="CVQV01000034">
    <property type="protein sequence ID" value="CRK76726.1"/>
    <property type="molecule type" value="Genomic_DNA"/>
</dbReference>
<dbReference type="SUPFAM" id="SSF57716">
    <property type="entry name" value="Glucocorticoid receptor-like (DNA-binding domain)"/>
    <property type="match status" value="1"/>
</dbReference>
<evidence type="ECO:0000256" key="2">
    <source>
        <dbReference type="ARBA" id="ARBA00022833"/>
    </source>
</evidence>
<feature type="binding site" evidence="3">
    <location>
        <position position="3"/>
    </location>
    <ligand>
        <name>Zn(2+)</name>
        <dbReference type="ChEBI" id="CHEBI:29105"/>
    </ligand>
</feature>
<keyword evidence="2 3" id="KW-0862">Zinc</keyword>
<dbReference type="InterPro" id="IPR005584">
    <property type="entry name" value="DNA_gyrase_inhibitor_YacG"/>
</dbReference>
<evidence type="ECO:0000313" key="5">
    <source>
        <dbReference type="Proteomes" id="UP000048949"/>
    </source>
</evidence>
<comment type="subunit">
    <text evidence="3">Interacts with GyrB.</text>
</comment>
<dbReference type="STRING" id="282199.GCA_001049735_02791"/>
<proteinExistence type="inferred from homology"/>
<comment type="function">
    <text evidence="3">Inhibits all the catalytic activities of DNA gyrase by preventing its interaction with DNA. Acts by binding directly to the C-terminal domain of GyrB, which probably disrupts DNA binding by the gyrase.</text>
</comment>
<feature type="binding site" evidence="3">
    <location>
        <position position="6"/>
    </location>
    <ligand>
        <name>Zn(2+)</name>
        <dbReference type="ChEBI" id="CHEBI:29105"/>
    </ligand>
</feature>
<dbReference type="HAMAP" id="MF_00649">
    <property type="entry name" value="DNA_gyrase_inhibitor_YacG"/>
    <property type="match status" value="1"/>
</dbReference>
<gene>
    <name evidence="3" type="primary">yacG</name>
    <name evidence="4" type="ORF">NIG5292_02792</name>
</gene>
<feature type="binding site" evidence="3">
    <location>
        <position position="22"/>
    </location>
    <ligand>
        <name>Zn(2+)</name>
        <dbReference type="ChEBI" id="CHEBI:29105"/>
    </ligand>
</feature>
<protein>
    <recommendedName>
        <fullName evidence="3">DNA gyrase inhibitor YacG</fullName>
    </recommendedName>
</protein>
<dbReference type="PANTHER" id="PTHR36150">
    <property type="entry name" value="DNA GYRASE INHIBITOR YACG"/>
    <property type="match status" value="1"/>
</dbReference>
<dbReference type="AlphaFoldDB" id="A0A0U1NPW7"/>
<dbReference type="OrthoDB" id="9809663at2"/>
<organism evidence="4 5">
    <name type="scientific">Nereida ignava</name>
    <dbReference type="NCBI Taxonomy" id="282199"/>
    <lineage>
        <taxon>Bacteria</taxon>
        <taxon>Pseudomonadati</taxon>
        <taxon>Pseudomonadota</taxon>
        <taxon>Alphaproteobacteria</taxon>
        <taxon>Rhodobacterales</taxon>
        <taxon>Roseobacteraceae</taxon>
        <taxon>Nereida</taxon>
    </lineage>
</organism>
<accession>A0A0U1NPW7</accession>
<evidence type="ECO:0000256" key="3">
    <source>
        <dbReference type="HAMAP-Rule" id="MF_00649"/>
    </source>
</evidence>
<reference evidence="4 5" key="1">
    <citation type="submission" date="2015-04" db="EMBL/GenBank/DDBJ databases">
        <authorList>
            <person name="Syromyatnikov M.Y."/>
            <person name="Popov V.N."/>
        </authorList>
    </citation>
    <scope>NUCLEOTIDE SEQUENCE [LARGE SCALE GENOMIC DNA]</scope>
    <source>
        <strain evidence="4 5">CECT 5292</strain>
    </source>
</reference>
<evidence type="ECO:0000313" key="4">
    <source>
        <dbReference type="EMBL" id="CRK76726.1"/>
    </source>
</evidence>
<dbReference type="Pfam" id="PF03884">
    <property type="entry name" value="YacG"/>
    <property type="match status" value="1"/>
</dbReference>